<dbReference type="EMBL" id="ATAX01000028">
    <property type="protein sequence ID" value="EWM53036.1"/>
    <property type="molecule type" value="Genomic_DNA"/>
</dbReference>
<evidence type="ECO:0000313" key="3">
    <source>
        <dbReference type="Proteomes" id="UP000019365"/>
    </source>
</evidence>
<evidence type="ECO:0000256" key="1">
    <source>
        <dbReference type="SAM" id="Coils"/>
    </source>
</evidence>
<organism evidence="2 3">
    <name type="scientific">Ruminococcus flavefaciens 007c</name>
    <dbReference type="NCBI Taxonomy" id="1341157"/>
    <lineage>
        <taxon>Bacteria</taxon>
        <taxon>Bacillati</taxon>
        <taxon>Bacillota</taxon>
        <taxon>Clostridia</taxon>
        <taxon>Eubacteriales</taxon>
        <taxon>Oscillospiraceae</taxon>
        <taxon>Ruminococcus</taxon>
    </lineage>
</organism>
<dbReference type="Proteomes" id="UP000019365">
    <property type="component" value="Unassembled WGS sequence"/>
</dbReference>
<feature type="coiled-coil region" evidence="1">
    <location>
        <begin position="18"/>
        <end position="113"/>
    </location>
</feature>
<accession>W7UD79</accession>
<gene>
    <name evidence="2" type="ORF">RF007C_15600</name>
</gene>
<keyword evidence="3" id="KW-1185">Reference proteome</keyword>
<dbReference type="RefSeq" id="WP_037300231.1">
    <property type="nucleotide sequence ID" value="NZ_ATAX01000028.1"/>
</dbReference>
<keyword evidence="1" id="KW-0175">Coiled coil</keyword>
<name>W7UD79_RUMFL</name>
<evidence type="ECO:0000313" key="2">
    <source>
        <dbReference type="EMBL" id="EWM53036.1"/>
    </source>
</evidence>
<proteinExistence type="predicted"/>
<reference evidence="2 3" key="1">
    <citation type="journal article" date="2014" name="PLoS ONE">
        <title>Rumen cellulosomics: divergent fiber-degrading strategies revealed by comparative genome-wide analysis of six ruminococcal strains.</title>
        <authorList>
            <person name="Dassa B."/>
            <person name="Borovok I."/>
            <person name="Ruimy-Israeli V."/>
            <person name="Lamed R."/>
            <person name="Flint H.J."/>
            <person name="Duncan S.H."/>
            <person name="Henrissat B."/>
            <person name="Coutinho P."/>
            <person name="Morrison M."/>
            <person name="Mosoni P."/>
            <person name="Yeoman C.J."/>
            <person name="White B.A."/>
            <person name="Bayer E.A."/>
        </authorList>
    </citation>
    <scope>NUCLEOTIDE SEQUENCE [LARGE SCALE GENOMIC DNA]</scope>
    <source>
        <strain evidence="2 3">007c</strain>
    </source>
</reference>
<dbReference type="OrthoDB" id="1823146at2"/>
<dbReference type="eggNOG" id="ENOG5033FI6">
    <property type="taxonomic scope" value="Bacteria"/>
</dbReference>
<comment type="caution">
    <text evidence="2">The sequence shown here is derived from an EMBL/GenBank/DDBJ whole genome shotgun (WGS) entry which is preliminary data.</text>
</comment>
<sequence>MTDKEFRKLKRSDLISIIYEYQKRQDELVEENKDLREQLDSKNLKISNSGSIAEAVVGLDLLFETAQKTADDYIEQVKAANTELERRAEERATEIIENARKEAEKILSEAKRKSRGK</sequence>
<dbReference type="PATRIC" id="fig|1341157.4.peg.2520"/>
<dbReference type="AlphaFoldDB" id="W7UD79"/>
<protein>
    <submittedName>
        <fullName evidence="2">Uncharacterized protein</fullName>
    </submittedName>
</protein>